<feature type="compositionally biased region" description="Low complexity" evidence="1">
    <location>
        <begin position="50"/>
        <end position="72"/>
    </location>
</feature>
<feature type="compositionally biased region" description="Basic residues" evidence="1">
    <location>
        <begin position="128"/>
        <end position="140"/>
    </location>
</feature>
<dbReference type="Gene3D" id="3.80.10.10">
    <property type="entry name" value="Ribonuclease Inhibitor"/>
    <property type="match status" value="4"/>
</dbReference>
<dbReference type="OrthoDB" id="120976at2759"/>
<feature type="region of interest" description="Disordered" evidence="1">
    <location>
        <begin position="202"/>
        <end position="235"/>
    </location>
</feature>
<dbReference type="SUPFAM" id="SSF52047">
    <property type="entry name" value="RNI-like"/>
    <property type="match status" value="2"/>
</dbReference>
<feature type="compositionally biased region" description="Polar residues" evidence="1">
    <location>
        <begin position="211"/>
        <end position="224"/>
    </location>
</feature>
<keyword evidence="3" id="KW-1185">Reference proteome</keyword>
<evidence type="ECO:0000313" key="2">
    <source>
        <dbReference type="EMBL" id="KAF2072706.1"/>
    </source>
</evidence>
<evidence type="ECO:0008006" key="4">
    <source>
        <dbReference type="Google" id="ProtNLM"/>
    </source>
</evidence>
<protein>
    <recommendedName>
        <fullName evidence="4">Leucine-rich repeat-containing protein</fullName>
    </recommendedName>
</protein>
<gene>
    <name evidence="2" type="ORF">CYY_005986</name>
</gene>
<feature type="compositionally biased region" description="Low complexity" evidence="1">
    <location>
        <begin position="225"/>
        <end position="234"/>
    </location>
</feature>
<dbReference type="Proteomes" id="UP000695562">
    <property type="component" value="Unassembled WGS sequence"/>
</dbReference>
<dbReference type="InterPro" id="IPR001611">
    <property type="entry name" value="Leu-rich_rpt"/>
</dbReference>
<proteinExistence type="predicted"/>
<reference evidence="2" key="1">
    <citation type="submission" date="2020-01" db="EMBL/GenBank/DDBJ databases">
        <title>Development of genomics and gene disruption for Polysphondylium violaceum indicates a role for the polyketide synthase stlB in stalk morphogenesis.</title>
        <authorList>
            <person name="Narita B."/>
            <person name="Kawabe Y."/>
            <person name="Kin K."/>
            <person name="Saito T."/>
            <person name="Gibbs R."/>
            <person name="Kuspa A."/>
            <person name="Muzny D."/>
            <person name="Queller D."/>
            <person name="Richards S."/>
            <person name="Strassman J."/>
            <person name="Sucgang R."/>
            <person name="Worley K."/>
            <person name="Schaap P."/>
        </authorList>
    </citation>
    <scope>NUCLEOTIDE SEQUENCE</scope>
    <source>
        <strain evidence="2">QSvi11</strain>
    </source>
</reference>
<organism evidence="2 3">
    <name type="scientific">Polysphondylium violaceum</name>
    <dbReference type="NCBI Taxonomy" id="133409"/>
    <lineage>
        <taxon>Eukaryota</taxon>
        <taxon>Amoebozoa</taxon>
        <taxon>Evosea</taxon>
        <taxon>Eumycetozoa</taxon>
        <taxon>Dictyostelia</taxon>
        <taxon>Dictyosteliales</taxon>
        <taxon>Dictyosteliaceae</taxon>
        <taxon>Polysphondylium</taxon>
    </lineage>
</organism>
<sequence length="793" mass="89592">MKDKDKELEKIYKKEKEKEKEKKKSDSIQIESKSRSISSPPNIIVDKIDNSNSNSNNNNNSINNNISTLSNSFDNNLNVQPKERRPSSPLAFLSSLSPSTRKKKKKEGFKDLNDLSLNTLSTSPPKNDHHHHHHHHQHRKSSIDSDDQQQNENYLNRPWLEPTKFIKGESININQLPHTVLLKILHYLIQHKIDTEKSEIRFEQRSPTEEGGQNLNLSGQGIETSSPLSSSLSSTNHLGGKKISPNYELESISLVCKLWGMELAPQIFKFFIVKSPKHLKALIRLTSQGLLEGGRRFEFLYIAMILDKSSTFQKFMNIVKHTMPDKVPEKFLKATTKPILSNTFSKHLFTSFFDTCKTMKYFRFYQKWVSPENFTAIGNALRTNHSVTHISFRHNNLEDPFVEDIINALYENNTIEALDFRGNKLGNQSAIKLAGALLRNHTLKIIDLFYNNIESEGGVALCNALKINKSLKKLYLRWNHIDSQTAVVLSDALKQNTTLDSFHLDRILDHGGAALFDAIRQNHSVTEINLSDCSLKDGSAIAISKAFIENSTLKDINFKSNLLGSSINLISKALVSNKVLTRLNLSDNRIGDSLGRDLGEAFLTNESIKSLSLSLNHLGNLFSERMAKSLLINNTLEMLDISGNQIDFEGAKHWAETIATNKTLKLLNLSQNSLSPKFGIVIADALKSNKTLIHLELAYSNLGDEGAIQIANVLASNSTHIRRLNMSENHIKDSGGIAFAQAISTNEFLTDLDLSYNNFNYKTREIFDKNTKSNSYILNISYSQVPLRWKFQL</sequence>
<name>A0A8J4URT5_9MYCE</name>
<feature type="region of interest" description="Disordered" evidence="1">
    <location>
        <begin position="15"/>
        <end position="149"/>
    </location>
</feature>
<dbReference type="PANTHER" id="PTHR24114">
    <property type="entry name" value="LEUCINE RICH REPEAT FAMILY PROTEIN"/>
    <property type="match status" value="1"/>
</dbReference>
<dbReference type="InterPro" id="IPR032675">
    <property type="entry name" value="LRR_dom_sf"/>
</dbReference>
<dbReference type="PANTHER" id="PTHR24114:SF2">
    <property type="entry name" value="F-BOX DOMAIN-CONTAINING PROTEIN-RELATED"/>
    <property type="match status" value="1"/>
</dbReference>
<feature type="compositionally biased region" description="Low complexity" evidence="1">
    <location>
        <begin position="87"/>
        <end position="99"/>
    </location>
</feature>
<dbReference type="Pfam" id="PF13516">
    <property type="entry name" value="LRR_6"/>
    <property type="match status" value="8"/>
</dbReference>
<dbReference type="InterPro" id="IPR052394">
    <property type="entry name" value="LRR-containing"/>
</dbReference>
<evidence type="ECO:0000313" key="3">
    <source>
        <dbReference type="Proteomes" id="UP000695562"/>
    </source>
</evidence>
<evidence type="ECO:0000256" key="1">
    <source>
        <dbReference type="SAM" id="MobiDB-lite"/>
    </source>
</evidence>
<dbReference type="SMART" id="SM00368">
    <property type="entry name" value="LRR_RI"/>
    <property type="match status" value="10"/>
</dbReference>
<comment type="caution">
    <text evidence="2">The sequence shown here is derived from an EMBL/GenBank/DDBJ whole genome shotgun (WGS) entry which is preliminary data.</text>
</comment>
<feature type="compositionally biased region" description="Basic and acidic residues" evidence="1">
    <location>
        <begin position="15"/>
        <end position="26"/>
    </location>
</feature>
<feature type="compositionally biased region" description="Low complexity" evidence="1">
    <location>
        <begin position="114"/>
        <end position="125"/>
    </location>
</feature>
<accession>A0A8J4URT5</accession>
<dbReference type="EMBL" id="AJWJ01000256">
    <property type="protein sequence ID" value="KAF2072706.1"/>
    <property type="molecule type" value="Genomic_DNA"/>
</dbReference>
<dbReference type="AlphaFoldDB" id="A0A8J4URT5"/>